<feature type="compositionally biased region" description="Pro residues" evidence="8">
    <location>
        <begin position="1"/>
        <end position="14"/>
    </location>
</feature>
<evidence type="ECO:0000256" key="4">
    <source>
        <dbReference type="ARBA" id="ARBA00022771"/>
    </source>
</evidence>
<keyword evidence="11" id="KW-1185">Reference proteome</keyword>
<feature type="region of interest" description="Disordered" evidence="8">
    <location>
        <begin position="401"/>
        <end position="492"/>
    </location>
</feature>
<feature type="compositionally biased region" description="Low complexity" evidence="8">
    <location>
        <begin position="318"/>
        <end position="334"/>
    </location>
</feature>
<dbReference type="GO" id="GO:0006351">
    <property type="term" value="P:DNA-templated transcription"/>
    <property type="evidence" value="ECO:0007669"/>
    <property type="project" value="InterPro"/>
</dbReference>
<feature type="region of interest" description="Disordered" evidence="8">
    <location>
        <begin position="1"/>
        <end position="86"/>
    </location>
</feature>
<evidence type="ECO:0000256" key="3">
    <source>
        <dbReference type="ARBA" id="ARBA00022737"/>
    </source>
</evidence>
<dbReference type="InterPro" id="IPR007219">
    <property type="entry name" value="XnlR_reg_dom"/>
</dbReference>
<protein>
    <recommendedName>
        <fullName evidence="9">C2H2-type domain-containing protein</fullName>
    </recommendedName>
</protein>
<feature type="compositionally biased region" description="Low complexity" evidence="8">
    <location>
        <begin position="15"/>
        <end position="41"/>
    </location>
</feature>
<dbReference type="Gene3D" id="3.30.160.60">
    <property type="entry name" value="Classic Zinc Finger"/>
    <property type="match status" value="1"/>
</dbReference>
<dbReference type="OrthoDB" id="1405595at2759"/>
<feature type="region of interest" description="Disordered" evidence="8">
    <location>
        <begin position="807"/>
        <end position="852"/>
    </location>
</feature>
<dbReference type="GO" id="GO:0008270">
    <property type="term" value="F:zinc ion binding"/>
    <property type="evidence" value="ECO:0007669"/>
    <property type="project" value="UniProtKB-KW"/>
</dbReference>
<feature type="compositionally biased region" description="Low complexity" evidence="8">
    <location>
        <begin position="552"/>
        <end position="563"/>
    </location>
</feature>
<dbReference type="InterPro" id="IPR013087">
    <property type="entry name" value="Znf_C2H2_type"/>
</dbReference>
<comment type="subcellular location">
    <subcellularLocation>
        <location evidence="1">Nucleus</location>
    </subcellularLocation>
</comment>
<feature type="compositionally biased region" description="Basic and acidic residues" evidence="8">
    <location>
        <begin position="205"/>
        <end position="224"/>
    </location>
</feature>
<dbReference type="Pfam" id="PF04082">
    <property type="entry name" value="Fungal_trans"/>
    <property type="match status" value="1"/>
</dbReference>
<feature type="compositionally biased region" description="Low complexity" evidence="8">
    <location>
        <begin position="710"/>
        <end position="727"/>
    </location>
</feature>
<evidence type="ECO:0000256" key="7">
    <source>
        <dbReference type="PROSITE-ProRule" id="PRU00042"/>
    </source>
</evidence>
<proteinExistence type="predicted"/>
<evidence type="ECO:0000256" key="8">
    <source>
        <dbReference type="SAM" id="MobiDB-lite"/>
    </source>
</evidence>
<dbReference type="PROSITE" id="PS50157">
    <property type="entry name" value="ZINC_FINGER_C2H2_2"/>
    <property type="match status" value="1"/>
</dbReference>
<keyword evidence="3" id="KW-0677">Repeat</keyword>
<dbReference type="PANTHER" id="PTHR40626:SF32">
    <property type="entry name" value="ZINC FINGER PROTEIN RST2"/>
    <property type="match status" value="1"/>
</dbReference>
<dbReference type="GeneID" id="37269932"/>
<reference evidence="10 11" key="1">
    <citation type="journal article" date="2018" name="Mol. Biol. Evol.">
        <title>Broad Genomic Sampling Reveals a Smut Pathogenic Ancestry of the Fungal Clade Ustilaginomycotina.</title>
        <authorList>
            <person name="Kijpornyongpan T."/>
            <person name="Mondo S.J."/>
            <person name="Barry K."/>
            <person name="Sandor L."/>
            <person name="Lee J."/>
            <person name="Lipzen A."/>
            <person name="Pangilinan J."/>
            <person name="LaButti K."/>
            <person name="Hainaut M."/>
            <person name="Henrissat B."/>
            <person name="Grigoriev I.V."/>
            <person name="Spatafora J.W."/>
            <person name="Aime M.C."/>
        </authorList>
    </citation>
    <scope>NUCLEOTIDE SEQUENCE [LARGE SCALE GENOMIC DNA]</scope>
    <source>
        <strain evidence="10 11">MCA 4186</strain>
    </source>
</reference>
<sequence length="1415" mass="145517">MADIAMPPPPPPPAGGASPGADDGENGSSPSSSTGHSASTARPARGDGAPPRKQSKRASAAAAVKTEQATGSASDAPTPAGPPYICPTCSTSYSRLEYLRRHERRHADIRPFVCECTKSFSRSDVLSRHKRQCPVALGQAEPGDIEVSAPPKPASKPRKSGGSSRKRASGAQNNGNGHAEGRLGSPSGSRDSITQRSATAAMARTSRESHSGDEGEVAPREPPAHSHMQAHMDGSSGAAHGSSAGYPYGGVGPAALMPPVLFAPADSVGGSSGSAGGPVGFGDARGPAHAYTSGIDVSAPLHAQVSALNAYASQHAYPASPESSASLNSTTSSPRFAARDMSRVGSGSRFSLRKGTSSLDQLARAAGGNSNGSAPAYGAEFWEALDLSAKAEAARNAAAGHSAASSASSSRSRASTNGASVGMPGFAPNAPGQNPAFSYPAPGEYGSGSSADGLRGGAAGYPMSDDGQPPPPAPAPGGSTRGEPQRFSSVTGPLSPFSSIALTSSMSPYLSAFSNARDTPLVSSPSRGPGTPGGTGSANVFDWTMRPPSKPASQSGATAAGSQRRGSGSAHAAGTTTPSGKRKRGDDDEARTAPSSQEEPSSMDVDAAQLLETLRSLRNNGVAHAVPASEPASSSSSAPVSSAELQRAAASLTAAAATSPPGAVLTVSAPVDGPTEAFARETSPGPEVFLLRLQGGQQESAAGTRGGAPGSESTSSGAGHAAGAPLSSVPASNGGLSVSQAVVAPSPGSQALWDSLGFGNPAATPMSAGGSSLGWLMSPSIQQLINTFAVGMPGEGGSYFSGATLGSDSTSGSMAPASTAPQQALPASEGPAASQAQQQQQQHQQHAQGQQTIAPSSITLERAFSDVKNPFYIPPDLFRACYAIPHWTLPPLTRLSMLALHSQQNLLKHFPILHEPTFRLDTTPGCLAFATCMLGCHEAGRKWWAGEEVVPYTGAGPTAIMNVPSSPDRLTRAAAAAPGKTLVDEEDGQELVKPVVMQEKTDMLMRNFAGKAKTEKDRISVVQALMLFQGNNFLASDARTRAEAARAHSKVISLARDAGFFDVKASHAQRDIDYSPEDVLRTTIGEAQGLAFSYSFLPTYLPGCSDEEKVWRRWSELASRRRTAFLIMVMDTVASLDAGTPLRIGLDELGHMPLPSPDTIWRAPYAEKWRAELDAYRGPTFDESLFDILAGDGEAGVSPGKTHPSIFGPHGPFARLVVVVALLRGILHLLEGRSAKVPTPSPLERWMEGAEQRSVASGGRDGLDAQVDVFKRALARWRSAWDSDELCLVASGPLGRKKAGHAPPGSLRPISEGIVFTSQTASGATPLCDDALPFYWLAHVLLGHASSSSVPLPRRAPGEAEQEGSHDAGEPSQQPGAPDFRSMLRFAKAFVNQGEGSPNTSSGLAAASAFIPITP</sequence>
<dbReference type="InterPro" id="IPR051059">
    <property type="entry name" value="VerF-like"/>
</dbReference>
<feature type="region of interest" description="Disordered" evidence="8">
    <location>
        <begin position="141"/>
        <end position="240"/>
    </location>
</feature>
<dbReference type="STRING" id="58919.A0A316Z958"/>
<keyword evidence="6" id="KW-0539">Nucleus</keyword>
<feature type="compositionally biased region" description="Low complexity" evidence="8">
    <location>
        <begin position="401"/>
        <end position="420"/>
    </location>
</feature>
<accession>A0A316Z958</accession>
<evidence type="ECO:0000259" key="9">
    <source>
        <dbReference type="PROSITE" id="PS50157"/>
    </source>
</evidence>
<feature type="region of interest" description="Disordered" evidence="8">
    <location>
        <begin position="1348"/>
        <end position="1379"/>
    </location>
</feature>
<feature type="compositionally biased region" description="Polar residues" evidence="8">
    <location>
        <begin position="1394"/>
        <end position="1403"/>
    </location>
</feature>
<dbReference type="PROSITE" id="PS00028">
    <property type="entry name" value="ZINC_FINGER_C2H2_1"/>
    <property type="match status" value="1"/>
</dbReference>
<dbReference type="InterPro" id="IPR036236">
    <property type="entry name" value="Znf_C2H2_sf"/>
</dbReference>
<feature type="region of interest" description="Disordered" evidence="8">
    <location>
        <begin position="1394"/>
        <end position="1415"/>
    </location>
</feature>
<feature type="compositionally biased region" description="Low complexity" evidence="8">
    <location>
        <begin position="835"/>
        <end position="851"/>
    </location>
</feature>
<dbReference type="Pfam" id="PF00096">
    <property type="entry name" value="zf-C2H2"/>
    <property type="match status" value="1"/>
</dbReference>
<evidence type="ECO:0000256" key="1">
    <source>
        <dbReference type="ARBA" id="ARBA00004123"/>
    </source>
</evidence>
<gene>
    <name evidence="10" type="ORF">FA09DRAFT_329916</name>
</gene>
<evidence type="ECO:0000256" key="5">
    <source>
        <dbReference type="ARBA" id="ARBA00022833"/>
    </source>
</evidence>
<feature type="domain" description="C2H2-type" evidence="9">
    <location>
        <begin position="84"/>
        <end position="111"/>
    </location>
</feature>
<feature type="region of interest" description="Disordered" evidence="8">
    <location>
        <begin position="697"/>
        <end position="727"/>
    </location>
</feature>
<evidence type="ECO:0000313" key="10">
    <source>
        <dbReference type="EMBL" id="PWN98317.1"/>
    </source>
</evidence>
<dbReference type="Proteomes" id="UP000245946">
    <property type="component" value="Unassembled WGS sequence"/>
</dbReference>
<dbReference type="EMBL" id="KZ819292">
    <property type="protein sequence ID" value="PWN98317.1"/>
    <property type="molecule type" value="Genomic_DNA"/>
</dbReference>
<keyword evidence="5" id="KW-0862">Zinc</keyword>
<feature type="compositionally biased region" description="Low complexity" evidence="8">
    <location>
        <begin position="194"/>
        <end position="204"/>
    </location>
</feature>
<dbReference type="SUPFAM" id="SSF57667">
    <property type="entry name" value="beta-beta-alpha zinc fingers"/>
    <property type="match status" value="1"/>
</dbReference>
<evidence type="ECO:0000256" key="6">
    <source>
        <dbReference type="ARBA" id="ARBA00023242"/>
    </source>
</evidence>
<evidence type="ECO:0000313" key="11">
    <source>
        <dbReference type="Proteomes" id="UP000245946"/>
    </source>
</evidence>
<feature type="region of interest" description="Disordered" evidence="8">
    <location>
        <begin position="318"/>
        <end position="353"/>
    </location>
</feature>
<dbReference type="GO" id="GO:0000981">
    <property type="term" value="F:DNA-binding transcription factor activity, RNA polymerase II-specific"/>
    <property type="evidence" value="ECO:0007669"/>
    <property type="project" value="InterPro"/>
</dbReference>
<keyword evidence="4 7" id="KW-0863">Zinc-finger</keyword>
<dbReference type="GO" id="GO:0005634">
    <property type="term" value="C:nucleus"/>
    <property type="evidence" value="ECO:0007669"/>
    <property type="project" value="UniProtKB-SubCell"/>
</dbReference>
<keyword evidence="2" id="KW-0479">Metal-binding</keyword>
<dbReference type="RefSeq" id="XP_025598596.1">
    <property type="nucleotide sequence ID" value="XM_025742388.1"/>
</dbReference>
<dbReference type="PANTHER" id="PTHR40626">
    <property type="entry name" value="MIP31509P"/>
    <property type="match status" value="1"/>
</dbReference>
<dbReference type="GO" id="GO:0000978">
    <property type="term" value="F:RNA polymerase II cis-regulatory region sequence-specific DNA binding"/>
    <property type="evidence" value="ECO:0007669"/>
    <property type="project" value="InterPro"/>
</dbReference>
<feature type="region of interest" description="Disordered" evidence="8">
    <location>
        <begin position="517"/>
        <end position="604"/>
    </location>
</feature>
<organism evidence="10 11">
    <name type="scientific">Tilletiopsis washingtonensis</name>
    <dbReference type="NCBI Taxonomy" id="58919"/>
    <lineage>
        <taxon>Eukaryota</taxon>
        <taxon>Fungi</taxon>
        <taxon>Dikarya</taxon>
        <taxon>Basidiomycota</taxon>
        <taxon>Ustilaginomycotina</taxon>
        <taxon>Exobasidiomycetes</taxon>
        <taxon>Entylomatales</taxon>
        <taxon>Entylomatales incertae sedis</taxon>
        <taxon>Tilletiopsis</taxon>
    </lineage>
</organism>
<evidence type="ECO:0000256" key="2">
    <source>
        <dbReference type="ARBA" id="ARBA00022723"/>
    </source>
</evidence>
<name>A0A316Z958_9BASI</name>
<feature type="compositionally biased region" description="Basic residues" evidence="8">
    <location>
        <begin position="155"/>
        <end position="168"/>
    </location>
</feature>
<dbReference type="GO" id="GO:0000785">
    <property type="term" value="C:chromatin"/>
    <property type="evidence" value="ECO:0007669"/>
    <property type="project" value="TreeGrafter"/>
</dbReference>